<protein>
    <submittedName>
        <fullName evidence="1">Type I restriction enzyme HsdR N-terminal domain-containing protein</fullName>
    </submittedName>
</protein>
<reference evidence="1" key="1">
    <citation type="journal article" date="2022" name="Front. Microbiol.">
        <title>Species classification and novel plasmid identifications in Arcobacter cryaerophilus and Arcobacter cryaerophilus-like organisms.</title>
        <authorList>
            <person name="Zhou G."/>
            <person name="Wang M."/>
            <person name="Wang H."/>
            <person name="Chen X."/>
            <person name="Gu Y."/>
            <person name="Shao Z."/>
            <person name="Zhang J."/>
            <person name="Zhang M."/>
        </authorList>
    </citation>
    <scope>NUCLEOTIDE SEQUENCE</scope>
    <source>
        <strain evidence="1">ICDCAC48</strain>
    </source>
</reference>
<dbReference type="EMBL" id="CP099556">
    <property type="protein sequence ID" value="UYF43258.1"/>
    <property type="molecule type" value="Genomic_DNA"/>
</dbReference>
<name>A0AA46NVY9_9BACT</name>
<organism evidence="1 2">
    <name type="scientific">Aliarcobacter cryaerophilus</name>
    <dbReference type="NCBI Taxonomy" id="28198"/>
    <lineage>
        <taxon>Bacteria</taxon>
        <taxon>Pseudomonadati</taxon>
        <taxon>Campylobacterota</taxon>
        <taxon>Epsilonproteobacteria</taxon>
        <taxon>Campylobacterales</taxon>
        <taxon>Arcobacteraceae</taxon>
        <taxon>Aliarcobacter</taxon>
    </lineage>
</organism>
<sequence length="470" mass="55741">MNTLEILKKLSNLTFDGKGESFVEQKFLSPLLECLGYETHKDYEIYRHGDSVIDFKLNYPPVESGAKKVKHYNPDYIPTIRKKIFWIIEAKSPSINYPFDYNYIVQGLQYCIHPEIQAKYLILSNGKYTEIYDVFNSTFFEKDIYASILTFENKELVNKWDEIYSLLGVEKIRIKIEEFITNFYEKLCLSSLDKNYPFELTSKITKNNYELSRQIERYRNKLYVEKLDEEYNKTNEYLKKASLKELEIGMEYPLGRGSNNPSVYYVMKLLDTENEENIFEKLISNYNKLSYFQKEHCFVGLCFLYQNTKNIDVQKKIKDFIVENMDKPLNSLNKAETMFLRCIRKIILIHIHPKLRNKINESLKSAPEIIRFVNKPLASNYTYKDELIFHDNYFNFLKTLTENELNLIILELEKIENILEEDYKLVQKNIPDEERDLLGGFANLGIGNKIWSLKNIATNMTVIKKEEFNK</sequence>
<dbReference type="RefSeq" id="WP_260968405.1">
    <property type="nucleotide sequence ID" value="NZ_CP099556.1"/>
</dbReference>
<proteinExistence type="predicted"/>
<accession>A0AA46NVY9</accession>
<dbReference type="AlphaFoldDB" id="A0AA46NVY9"/>
<evidence type="ECO:0000313" key="2">
    <source>
        <dbReference type="Proteomes" id="UP001164100"/>
    </source>
</evidence>
<gene>
    <name evidence="1" type="ORF">NGX11_10220</name>
</gene>
<evidence type="ECO:0000313" key="1">
    <source>
        <dbReference type="EMBL" id="UYF43258.1"/>
    </source>
</evidence>
<dbReference type="Proteomes" id="UP001164100">
    <property type="component" value="Chromosome"/>
</dbReference>